<dbReference type="SMART" id="SM00060">
    <property type="entry name" value="FN3"/>
    <property type="match status" value="1"/>
</dbReference>
<feature type="region of interest" description="Disordered" evidence="6">
    <location>
        <begin position="195"/>
        <end position="219"/>
    </location>
</feature>
<dbReference type="InterPro" id="IPR017853">
    <property type="entry name" value="GH"/>
</dbReference>
<dbReference type="Pfam" id="PF00754">
    <property type="entry name" value="F5_F8_type_C"/>
    <property type="match status" value="3"/>
</dbReference>
<dbReference type="InterPro" id="IPR042229">
    <property type="entry name" value="Listeria/Bacterioides_rpt_sf"/>
</dbReference>
<dbReference type="PRINTS" id="PR00738">
    <property type="entry name" value="GLHYDRLASE20"/>
</dbReference>
<dbReference type="Gene3D" id="3.20.20.80">
    <property type="entry name" value="Glycosidases"/>
    <property type="match status" value="1"/>
</dbReference>
<evidence type="ECO:0000313" key="12">
    <source>
        <dbReference type="Proteomes" id="UP000260793"/>
    </source>
</evidence>
<evidence type="ECO:0000256" key="2">
    <source>
        <dbReference type="ARBA" id="ARBA00006285"/>
    </source>
</evidence>
<dbReference type="InterPro" id="IPR013783">
    <property type="entry name" value="Ig-like_fold"/>
</dbReference>
<comment type="caution">
    <text evidence="11">The sequence shown here is derived from an EMBL/GenBank/DDBJ whole genome shotgun (WGS) entry which is preliminary data.</text>
</comment>
<dbReference type="SUPFAM" id="SSF55545">
    <property type="entry name" value="beta-N-acetylhexosaminidase-like domain"/>
    <property type="match status" value="1"/>
</dbReference>
<dbReference type="Gene3D" id="2.60.120.260">
    <property type="entry name" value="Galactose-binding domain-like"/>
    <property type="match status" value="3"/>
</dbReference>
<accession>A0A3E4LLC7</accession>
<feature type="domain" description="F5/8 type C" evidence="9">
    <location>
        <begin position="1112"/>
        <end position="1259"/>
    </location>
</feature>
<feature type="compositionally biased region" description="Low complexity" evidence="6">
    <location>
        <begin position="1521"/>
        <end position="1550"/>
    </location>
</feature>
<dbReference type="InterPro" id="IPR044060">
    <property type="entry name" value="Bacterial_rp_domain"/>
</dbReference>
<dbReference type="NCBIfam" id="TIGR01167">
    <property type="entry name" value="LPXTG_anchor"/>
    <property type="match status" value="1"/>
</dbReference>
<evidence type="ECO:0000256" key="6">
    <source>
        <dbReference type="SAM" id="MobiDB-lite"/>
    </source>
</evidence>
<dbReference type="SUPFAM" id="SSF49785">
    <property type="entry name" value="Galactose-binding domain-like"/>
    <property type="match status" value="3"/>
</dbReference>
<evidence type="ECO:0000256" key="3">
    <source>
        <dbReference type="ARBA" id="ARBA00022801"/>
    </source>
</evidence>
<dbReference type="CDD" id="cd00063">
    <property type="entry name" value="FN3"/>
    <property type="match status" value="1"/>
</dbReference>
<dbReference type="InterPro" id="IPR008979">
    <property type="entry name" value="Galactose-bd-like_sf"/>
</dbReference>
<comment type="subcellular location">
    <subcellularLocation>
        <location evidence="1">Cell envelope</location>
    </subcellularLocation>
</comment>
<keyword evidence="8" id="KW-0732">Signal</keyword>
<gene>
    <name evidence="11" type="ORF">DXD17_10195</name>
</gene>
<dbReference type="CDD" id="cd06564">
    <property type="entry name" value="GH20_DspB_LnbB-like"/>
    <property type="match status" value="1"/>
</dbReference>
<evidence type="ECO:0000256" key="4">
    <source>
        <dbReference type="ARBA" id="ARBA00023295"/>
    </source>
</evidence>
<protein>
    <submittedName>
        <fullName evidence="11">LPXTG cell wall anchor domain-containing protein</fullName>
    </submittedName>
</protein>
<feature type="domain" description="F5/8 type C" evidence="9">
    <location>
        <begin position="178"/>
        <end position="329"/>
    </location>
</feature>
<dbReference type="Gene3D" id="2.60.40.10">
    <property type="entry name" value="Immunoglobulins"/>
    <property type="match status" value="1"/>
</dbReference>
<dbReference type="Pfam" id="PF00041">
    <property type="entry name" value="fn3"/>
    <property type="match status" value="1"/>
</dbReference>
<dbReference type="EMBL" id="QSQN01000027">
    <property type="protein sequence ID" value="RGK38320.1"/>
    <property type="molecule type" value="Genomic_DNA"/>
</dbReference>
<evidence type="ECO:0000259" key="9">
    <source>
        <dbReference type="PROSITE" id="PS50022"/>
    </source>
</evidence>
<dbReference type="Gene3D" id="3.30.379.10">
    <property type="entry name" value="Chitobiase/beta-hexosaminidase domain 2-like"/>
    <property type="match status" value="1"/>
</dbReference>
<feature type="signal peptide" evidence="8">
    <location>
        <begin position="1"/>
        <end position="33"/>
    </location>
</feature>
<dbReference type="SUPFAM" id="SSF49265">
    <property type="entry name" value="Fibronectin type III"/>
    <property type="match status" value="1"/>
</dbReference>
<comment type="similarity">
    <text evidence="2">Belongs to the glycosyl hydrolase 20 family.</text>
</comment>
<dbReference type="GO" id="GO:0030313">
    <property type="term" value="C:cell envelope"/>
    <property type="evidence" value="ECO:0007669"/>
    <property type="project" value="UniProtKB-SubCell"/>
</dbReference>
<dbReference type="GO" id="GO:0005975">
    <property type="term" value="P:carbohydrate metabolic process"/>
    <property type="evidence" value="ECO:0007669"/>
    <property type="project" value="InterPro"/>
</dbReference>
<dbReference type="Pfam" id="PF18998">
    <property type="entry name" value="Flg_new_2"/>
    <property type="match status" value="1"/>
</dbReference>
<dbReference type="PROSITE" id="PS50022">
    <property type="entry name" value="FA58C_3"/>
    <property type="match status" value="2"/>
</dbReference>
<dbReference type="InterPro" id="IPR025705">
    <property type="entry name" value="Beta_hexosaminidase_sua/sub"/>
</dbReference>
<dbReference type="InterPro" id="IPR029018">
    <property type="entry name" value="Hex-like_dom2"/>
</dbReference>
<feature type="chain" id="PRO_5038685942" evidence="8">
    <location>
        <begin position="34"/>
        <end position="1601"/>
    </location>
</feature>
<dbReference type="InterPro" id="IPR013378">
    <property type="entry name" value="InlB-like_B-rpt"/>
</dbReference>
<evidence type="ECO:0000259" key="10">
    <source>
        <dbReference type="PROSITE" id="PS50853"/>
    </source>
</evidence>
<dbReference type="Proteomes" id="UP000260793">
    <property type="component" value="Unassembled WGS sequence"/>
</dbReference>
<dbReference type="PROSITE" id="PS50853">
    <property type="entry name" value="FN3"/>
    <property type="match status" value="1"/>
</dbReference>
<keyword evidence="7" id="KW-0812">Transmembrane</keyword>
<dbReference type="Pfam" id="PF02838">
    <property type="entry name" value="Glyco_hydro_20b"/>
    <property type="match status" value="1"/>
</dbReference>
<keyword evidence="4" id="KW-0326">Glycosidase</keyword>
<dbReference type="Pfam" id="PF00728">
    <property type="entry name" value="Glyco_hydro_20"/>
    <property type="match status" value="1"/>
</dbReference>
<name>A0A3E4LLC7_9FIRM</name>
<dbReference type="SUPFAM" id="SSF51445">
    <property type="entry name" value="(Trans)glycosidases"/>
    <property type="match status" value="1"/>
</dbReference>
<evidence type="ECO:0000256" key="5">
    <source>
        <dbReference type="PIRSR" id="PIRSR625705-1"/>
    </source>
</evidence>
<dbReference type="PANTHER" id="PTHR43678">
    <property type="entry name" value="PUTATIVE (AFU_ORTHOLOGUE AFUA_2G00640)-RELATED"/>
    <property type="match status" value="1"/>
</dbReference>
<evidence type="ECO:0000256" key="1">
    <source>
        <dbReference type="ARBA" id="ARBA00004196"/>
    </source>
</evidence>
<reference evidence="11 12" key="1">
    <citation type="submission" date="2018-08" db="EMBL/GenBank/DDBJ databases">
        <title>A genome reference for cultivated species of the human gut microbiota.</title>
        <authorList>
            <person name="Zou Y."/>
            <person name="Xue W."/>
            <person name="Luo G."/>
        </authorList>
    </citation>
    <scope>NUCLEOTIDE SEQUENCE [LARGE SCALE GENOMIC DNA]</scope>
    <source>
        <strain evidence="11 12">TF11-7</strain>
    </source>
</reference>
<dbReference type="Gene3D" id="2.60.40.4270">
    <property type="entry name" value="Listeria-Bacteroides repeat domain"/>
    <property type="match status" value="2"/>
</dbReference>
<keyword evidence="7" id="KW-1133">Transmembrane helix</keyword>
<sequence length="1601" mass="175734">MKLKTVKRMNACVLSAAMVLSGVTIIPPATVSAAANNEINYALSGTATVSDQETNYWGADKAIDGIVNRDAAKADQSRWATNQSTSQAARTLTVNLGTQKTFDHFVIEWERTNITNFKISVCDTEDGEYRDVYVKNDGENITSVTSDIQLDEAVTAQYVKLTVNGYTVNPGSWQSVSLYEFEILGEAENLSTAATATADGRETTGTDASKAVDGDDTTRWASPAATGSHWLKLDYGSEKTIRTAKIHWERKNATAYRIEKSSDGENWETVKAFTASPSDYRETIVFDEAVTTRYLRLYIESFDQAGAPEGSASVSWPTVSVYEFETYEAELATTEPERTPKEVADGLEVPSSIDGASGKLAMPEVPEGYEISFVGADYEQIVDRDLTVYQPLVTKTVKMNFNVKKAGDDSTAVDSKEYTMTVTGKYTAEDGDNAKPNVIPELAEWKGAKGGSFEISDSSRIVVATKDKAELSAMAEEFKNDYKEITGKSIEIVYADQASAGDFFFTLEAAGNGLKEEGYSMNVTDKVEVKAEQKAGAYWSTRTILQILKQNGTTIPKGECRDYPKYEVRGFMLDVGRRPFESETLQEVAKTMLWYKMNDLQLHLNDNYIFLENYSTSEGAMSAYEGFRMESDVKEGGLNQADLTSDDMYYTKAEMKSMIQNYRKLGLDIIPEFDTPAHSLSFTKVRPDLRFGTTGRQNDHFNLSTKYDESLAFIESIWDEYIKGDDPVFDQDTTVNIGTDEYDGQYTEQFRKFTDDLLAYIQDNGNTVRLWGSLTARNGSTSVRSEGVQMNIWNDGWANPKSMYQQGYDLIDMNDGSVYIVPAAGYYADYLSRKSMYNYDPATRMGVPSGSEQTLGGAYAIWNDMVDQRANGLTEMEIYDRFDDAAPYYAAALWGKSGEVSFTTAQQTSENVGEAPGVNAYDKVDSETDEILSYDFEDGLSDKSANEYDAENGKNAEVKDGELVLKGGESYISTPLDKVGPEKELSFDITLTQPAEPGQILFEAEKDEDHEAYSTHNIRIMEDGTLGFTREGYDYSFGYKLPVNQKMTLKIRTKNGSTVLIADGKEYKATGSFTYEGDVKKTGITSSTLSLPLTRIGSDTNAVHAIIDNVNLSSTMSDGESSPIDPSGFTVTSDNQNSDGPISAAFDNDRSTIWHTQYSPSKKALPATITIDMGQSYDVNGFYYLPRPTGNNGYILKYSLYYEDADENWTALVENGTWESTGTEKTVNFTPVQTSKIKLVVSEGQNGFGSAAEFRVLTGTQDLTKTQLRMSTYVEGEGTATVSKEKIEQGEEVTFTATAKKGATFTGWYDVLGTKVSDEAVYTVTPEENLTLIAKFEKGSEPDQPEDKTYTVTIDGKEQTVKEGEKAAKPADPEKEGYKFLGWYEEGSDTAFDFDTAITKNITLTARFEKIEEPDQPDKPSAPENVVTGEITKNSVEVKWDGPASTAGLAGYKIYVNGKEYVTYIPADATGYTIEGLEAGKTYQIEVVAVGDDENATEYAAAELSVTTKSENNGNGGDNGNTGDNGNNGNNGNAGDNGNNGNNGNAGVNNPTKDQNHNAGTTNKKQNAAAKTGDSTNMAVFVFMLGGSLAAGTVVFRRKRR</sequence>
<feature type="compositionally biased region" description="Basic and acidic residues" evidence="6">
    <location>
        <begin position="199"/>
        <end position="218"/>
    </location>
</feature>
<feature type="region of interest" description="Disordered" evidence="6">
    <location>
        <begin position="1504"/>
        <end position="1571"/>
    </location>
</feature>
<evidence type="ECO:0000256" key="7">
    <source>
        <dbReference type="SAM" id="Phobius"/>
    </source>
</evidence>
<feature type="active site" description="Proton donor" evidence="5">
    <location>
        <position position="741"/>
    </location>
</feature>
<organism evidence="11 12">
    <name type="scientific">[Ruminococcus] lactaris</name>
    <dbReference type="NCBI Taxonomy" id="46228"/>
    <lineage>
        <taxon>Bacteria</taxon>
        <taxon>Bacillati</taxon>
        <taxon>Bacillota</taxon>
        <taxon>Clostridia</taxon>
        <taxon>Lachnospirales</taxon>
        <taxon>Lachnospiraceae</taxon>
        <taxon>Mediterraneibacter</taxon>
    </lineage>
</organism>
<dbReference type="InterPro" id="IPR000421">
    <property type="entry name" value="FA58C"/>
</dbReference>
<evidence type="ECO:0000256" key="8">
    <source>
        <dbReference type="SAM" id="SignalP"/>
    </source>
</evidence>
<dbReference type="GO" id="GO:0004563">
    <property type="term" value="F:beta-N-acetylhexosaminidase activity"/>
    <property type="evidence" value="ECO:0007669"/>
    <property type="project" value="InterPro"/>
</dbReference>
<dbReference type="InterPro" id="IPR003961">
    <property type="entry name" value="FN3_dom"/>
</dbReference>
<dbReference type="RefSeq" id="WP_117688381.1">
    <property type="nucleotide sequence ID" value="NZ_QSQN01000027.1"/>
</dbReference>
<keyword evidence="3" id="KW-0378">Hydrolase</keyword>
<proteinExistence type="inferred from homology"/>
<evidence type="ECO:0000313" key="11">
    <source>
        <dbReference type="EMBL" id="RGK38320.1"/>
    </source>
</evidence>
<dbReference type="PANTHER" id="PTHR43678:SF1">
    <property type="entry name" value="BETA-N-ACETYLHEXOSAMINIDASE"/>
    <property type="match status" value="1"/>
</dbReference>
<dbReference type="InterPro" id="IPR052764">
    <property type="entry name" value="GH20_Enzymes"/>
</dbReference>
<feature type="compositionally biased region" description="Polar residues" evidence="6">
    <location>
        <begin position="1551"/>
        <end position="1566"/>
    </location>
</feature>
<dbReference type="InterPro" id="IPR015883">
    <property type="entry name" value="Glyco_hydro_20_cat"/>
</dbReference>
<dbReference type="Pfam" id="PF09479">
    <property type="entry name" value="Flg_new"/>
    <property type="match status" value="1"/>
</dbReference>
<keyword evidence="7" id="KW-0472">Membrane</keyword>
<feature type="transmembrane region" description="Helical" evidence="7">
    <location>
        <begin position="1578"/>
        <end position="1596"/>
    </location>
</feature>
<dbReference type="InterPro" id="IPR015882">
    <property type="entry name" value="HEX_bac_N"/>
</dbReference>
<feature type="domain" description="Fibronectin type-III" evidence="10">
    <location>
        <begin position="1422"/>
        <end position="1511"/>
    </location>
</feature>
<dbReference type="InterPro" id="IPR036116">
    <property type="entry name" value="FN3_sf"/>
</dbReference>